<feature type="active site" description="Nucleophile" evidence="6">
    <location>
        <position position="465"/>
    </location>
</feature>
<evidence type="ECO:0000313" key="10">
    <source>
        <dbReference type="EMBL" id="SDL10921.1"/>
    </source>
</evidence>
<evidence type="ECO:0000259" key="9">
    <source>
        <dbReference type="PROSITE" id="PS52029"/>
    </source>
</evidence>
<keyword evidence="3 6" id="KW-0133">Cell shape</keyword>
<sequence>MRTGQLRVAGRYRRIAAAAAVSLALIATTAPASLAEETAAPTPEPTASVSPTAGVSPKAVEEPTLTEEPTAPSSPSAEAEPPVEEPPAPTPTCVVTAASAEVKAPGYATNLWGSVRDCSAGTIVAEARVGTGWVRVGAVTTTGTGSYVIRLSGQTDIAGTYQLRAVINGTASDTTTLTRLGRPTVASANQKLVGLTTYTWGRFDTDRSLETWTEVLLGSKWSRSQTRTSTSDGSFTIPLTYGATTPGTYRWRVAARYPDGSVVRTSEFTLRRLALPTATSAGTKPVGQTTYAWGRFDAGPGISAWTEVYVGGKWSKSQVTRTDSTGSYTLPLTYGTNVQGTYRFRVVGQYADGTIARSREFTLTRTALGLDSRCLTGRVMCASKTTNTMHWMIDGRIIETVEVRFGRVGMETREGQFQVGWKSRYHVSSIYGTPMPWAMFFSGGQAVHYSADFMSNGYIGGSAGCINVRDAVTLDRIYNQVRVGDKVVVYW</sequence>
<protein>
    <submittedName>
        <fullName evidence="10">L,D-transpeptidase catalytic domain</fullName>
    </submittedName>
</protein>
<dbReference type="CDD" id="cd16913">
    <property type="entry name" value="YkuD_like"/>
    <property type="match status" value="1"/>
</dbReference>
<dbReference type="InterPro" id="IPR050979">
    <property type="entry name" value="LD-transpeptidase"/>
</dbReference>
<dbReference type="GO" id="GO:0071555">
    <property type="term" value="P:cell wall organization"/>
    <property type="evidence" value="ECO:0007669"/>
    <property type="project" value="UniProtKB-UniRule"/>
</dbReference>
<name>A0A1G9HD23_9ACTN</name>
<dbReference type="GO" id="GO:0008360">
    <property type="term" value="P:regulation of cell shape"/>
    <property type="evidence" value="ECO:0007669"/>
    <property type="project" value="UniProtKB-UniRule"/>
</dbReference>
<keyword evidence="5 6" id="KW-0961">Cell wall biogenesis/degradation</keyword>
<keyword evidence="8" id="KW-0732">Signal</keyword>
<keyword evidence="11" id="KW-1185">Reference proteome</keyword>
<feature type="chain" id="PRO_5038543453" evidence="8">
    <location>
        <begin position="33"/>
        <end position="491"/>
    </location>
</feature>
<keyword evidence="2" id="KW-0808">Transferase</keyword>
<dbReference type="AlphaFoldDB" id="A0A1G9HD23"/>
<evidence type="ECO:0000256" key="8">
    <source>
        <dbReference type="SAM" id="SignalP"/>
    </source>
</evidence>
<evidence type="ECO:0000256" key="2">
    <source>
        <dbReference type="ARBA" id="ARBA00022679"/>
    </source>
</evidence>
<dbReference type="EMBL" id="FNGP01000001">
    <property type="protein sequence ID" value="SDL10921.1"/>
    <property type="molecule type" value="Genomic_DNA"/>
</dbReference>
<feature type="domain" description="L,D-TPase catalytic" evidence="9">
    <location>
        <begin position="378"/>
        <end position="490"/>
    </location>
</feature>
<gene>
    <name evidence="10" type="ORF">SAMN04488242_0239</name>
</gene>
<evidence type="ECO:0000256" key="7">
    <source>
        <dbReference type="SAM" id="MobiDB-lite"/>
    </source>
</evidence>
<evidence type="ECO:0000256" key="5">
    <source>
        <dbReference type="ARBA" id="ARBA00023316"/>
    </source>
</evidence>
<evidence type="ECO:0000256" key="6">
    <source>
        <dbReference type="PROSITE-ProRule" id="PRU01373"/>
    </source>
</evidence>
<dbReference type="UniPathway" id="UPA00219"/>
<dbReference type="InterPro" id="IPR005490">
    <property type="entry name" value="LD_TPept_cat_dom"/>
</dbReference>
<evidence type="ECO:0000256" key="4">
    <source>
        <dbReference type="ARBA" id="ARBA00022984"/>
    </source>
</evidence>
<dbReference type="PANTHER" id="PTHR30582:SF33">
    <property type="entry name" value="EXPORTED PROTEIN"/>
    <property type="match status" value="1"/>
</dbReference>
<feature type="compositionally biased region" description="Low complexity" evidence="7">
    <location>
        <begin position="62"/>
        <end position="80"/>
    </location>
</feature>
<comment type="pathway">
    <text evidence="1 6">Cell wall biogenesis; peptidoglycan biosynthesis.</text>
</comment>
<dbReference type="Proteomes" id="UP000199475">
    <property type="component" value="Unassembled WGS sequence"/>
</dbReference>
<evidence type="ECO:0000313" key="11">
    <source>
        <dbReference type="Proteomes" id="UP000199475"/>
    </source>
</evidence>
<dbReference type="SUPFAM" id="SSF141523">
    <property type="entry name" value="L,D-transpeptidase catalytic domain-like"/>
    <property type="match status" value="1"/>
</dbReference>
<dbReference type="Gene3D" id="2.40.440.10">
    <property type="entry name" value="L,D-transpeptidase catalytic domain-like"/>
    <property type="match status" value="1"/>
</dbReference>
<dbReference type="PANTHER" id="PTHR30582">
    <property type="entry name" value="L,D-TRANSPEPTIDASE"/>
    <property type="match status" value="1"/>
</dbReference>
<accession>A0A1G9HD23</accession>
<dbReference type="Pfam" id="PF03734">
    <property type="entry name" value="YkuD"/>
    <property type="match status" value="1"/>
</dbReference>
<feature type="compositionally biased region" description="Low complexity" evidence="7">
    <location>
        <begin position="36"/>
        <end position="53"/>
    </location>
</feature>
<dbReference type="GO" id="GO:0005576">
    <property type="term" value="C:extracellular region"/>
    <property type="evidence" value="ECO:0007669"/>
    <property type="project" value="TreeGrafter"/>
</dbReference>
<feature type="region of interest" description="Disordered" evidence="7">
    <location>
        <begin position="36"/>
        <end position="92"/>
    </location>
</feature>
<dbReference type="STRING" id="686624.SAMN04488242_0239"/>
<feature type="active site" description="Proton donor/acceptor" evidence="6">
    <location>
        <position position="448"/>
    </location>
</feature>
<dbReference type="RefSeq" id="WP_245701435.1">
    <property type="nucleotide sequence ID" value="NZ_FNGP01000001.1"/>
</dbReference>
<evidence type="ECO:0000256" key="1">
    <source>
        <dbReference type="ARBA" id="ARBA00004752"/>
    </source>
</evidence>
<dbReference type="GO" id="GO:0016740">
    <property type="term" value="F:transferase activity"/>
    <property type="evidence" value="ECO:0007669"/>
    <property type="project" value="UniProtKB-KW"/>
</dbReference>
<reference evidence="10 11" key="1">
    <citation type="submission" date="2016-10" db="EMBL/GenBank/DDBJ databases">
        <authorList>
            <person name="de Groot N.N."/>
        </authorList>
    </citation>
    <scope>NUCLEOTIDE SEQUENCE [LARGE SCALE GENOMIC DNA]</scope>
    <source>
        <strain evidence="10 11">CGMCC 1.9159</strain>
    </source>
</reference>
<dbReference type="InterPro" id="IPR038063">
    <property type="entry name" value="Transpep_catalytic_dom"/>
</dbReference>
<dbReference type="GO" id="GO:0071972">
    <property type="term" value="F:peptidoglycan L,D-transpeptidase activity"/>
    <property type="evidence" value="ECO:0007669"/>
    <property type="project" value="TreeGrafter"/>
</dbReference>
<feature type="signal peptide" evidence="8">
    <location>
        <begin position="1"/>
        <end position="32"/>
    </location>
</feature>
<proteinExistence type="predicted"/>
<keyword evidence="4 6" id="KW-0573">Peptidoglycan synthesis</keyword>
<evidence type="ECO:0000256" key="3">
    <source>
        <dbReference type="ARBA" id="ARBA00022960"/>
    </source>
</evidence>
<dbReference type="PROSITE" id="PS52029">
    <property type="entry name" value="LD_TPASE"/>
    <property type="match status" value="1"/>
</dbReference>
<organism evidence="10 11">
    <name type="scientific">Tessaracoccus oleiagri</name>
    <dbReference type="NCBI Taxonomy" id="686624"/>
    <lineage>
        <taxon>Bacteria</taxon>
        <taxon>Bacillati</taxon>
        <taxon>Actinomycetota</taxon>
        <taxon>Actinomycetes</taxon>
        <taxon>Propionibacteriales</taxon>
        <taxon>Propionibacteriaceae</taxon>
        <taxon>Tessaracoccus</taxon>
    </lineage>
</organism>
<dbReference type="GO" id="GO:0018104">
    <property type="term" value="P:peptidoglycan-protein cross-linking"/>
    <property type="evidence" value="ECO:0007669"/>
    <property type="project" value="TreeGrafter"/>
</dbReference>